<dbReference type="EMBL" id="GL883081">
    <property type="protein sequence ID" value="EGF89302.1"/>
    <property type="molecule type" value="Genomic_DNA"/>
</dbReference>
<proteinExistence type="predicted"/>
<keyword evidence="2" id="KW-1185">Reference proteome</keyword>
<reference evidence="2" key="1">
    <citation type="submission" date="2011-03" db="EMBL/GenBank/DDBJ databases">
        <title>Draft genome sequence of Brevundimonas diminuta.</title>
        <authorList>
            <person name="Brown P.J.B."/>
            <person name="Buechlein A."/>
            <person name="Hemmerich C."/>
            <person name="Brun Y.V."/>
        </authorList>
    </citation>
    <scope>NUCLEOTIDE SEQUENCE [LARGE SCALE GENOMIC DNA]</scope>
    <source>
        <strain evidence="2">C19</strain>
    </source>
</reference>
<dbReference type="HOGENOM" id="CLU_2068258_0_0_5"/>
<gene>
    <name evidence="1" type="ORF">ABI_46500</name>
</gene>
<organism evidence="1 2">
    <name type="scientific">Asticcacaulis biprosthecium C19</name>
    <dbReference type="NCBI Taxonomy" id="715226"/>
    <lineage>
        <taxon>Bacteria</taxon>
        <taxon>Pseudomonadati</taxon>
        <taxon>Pseudomonadota</taxon>
        <taxon>Alphaproteobacteria</taxon>
        <taxon>Caulobacterales</taxon>
        <taxon>Caulobacteraceae</taxon>
        <taxon>Asticcacaulis</taxon>
    </lineage>
</organism>
<protein>
    <submittedName>
        <fullName evidence="1">Uncharacterized protein</fullName>
    </submittedName>
</protein>
<dbReference type="AlphaFoldDB" id="F4QU02"/>
<dbReference type="Proteomes" id="UP000006512">
    <property type="component" value="Unassembled WGS sequence"/>
</dbReference>
<name>F4QU02_9CAUL</name>
<accession>F4QU02</accession>
<sequence>MQTLDVEDAAQALAFDVVAVVGHMLDAVLLPTRGGDGGGGQEGGAVFVEEVVDGGLKPRRVAGGEFARGQDTVMFVDKGEAGAPLDGQIAKQNSVRHISGPLYRSPGGGSCGIIPIER</sequence>
<evidence type="ECO:0000313" key="2">
    <source>
        <dbReference type="Proteomes" id="UP000006512"/>
    </source>
</evidence>
<evidence type="ECO:0000313" key="1">
    <source>
        <dbReference type="EMBL" id="EGF89302.1"/>
    </source>
</evidence>